<dbReference type="OMA" id="NFRCNEP"/>
<sequence length="484" mass="54960">MAPLVPPQQQPPVGGQDVSSKPRPNPSTAPAISYTPTDTTIPPILYEKIPNLESYKKLKEAERNIDLLTTRKAMDFQAINAKINQHSTLKKETGILRVFIYNTCENQPWQKQLLQSEGKELPDPTSAESAWTLRVEGRFLNDSNNTDNDVSQNLKFSSFLSGISIDILPNDDYPDMQNSPSNIIEWRDESIDQQPDAKLGGNNRQSEFDGLDVKRYGIFNIKSKIAIMIKDQSTSLKLSDDMSRFVGKQEATQQELIYAIWQYVLYKDLFRKSDAFTKVPAVSNSSATILNGNGVASNFEDDEDDDFNNIECDSILSELLKVPNFKFSDLYRLLQPHFKPREPVIIDYEINTRKSTTLGDLIVDIPVSLPSSVSKTQKEIIESTKATYENLTKSDASIQHLNTRISMGIVALQNANARETFYRELSENPVKFMENWLESQSETFKALKSDEGYEEEVIRRAEYFEDNEDMLKEKIDVLLGSGRF</sequence>
<dbReference type="FunCoup" id="B5RUM7">
    <property type="interactions" value="805"/>
</dbReference>
<dbReference type="OrthoDB" id="10263741at2759"/>
<dbReference type="STRING" id="284592.B5RUM7"/>
<feature type="region of interest" description="Disordered" evidence="1">
    <location>
        <begin position="1"/>
        <end position="37"/>
    </location>
</feature>
<feature type="compositionally biased region" description="Polar residues" evidence="1">
    <location>
        <begin position="26"/>
        <end position="37"/>
    </location>
</feature>
<evidence type="ECO:0000313" key="2">
    <source>
        <dbReference type="EMBL" id="CAR66405.1"/>
    </source>
</evidence>
<proteinExistence type="predicted"/>
<dbReference type="KEGG" id="dha:DEHA2F23980g"/>
<dbReference type="AlphaFoldDB" id="B5RUM7"/>
<dbReference type="SUPFAM" id="SSF47592">
    <property type="entry name" value="SWIB/MDM2 domain"/>
    <property type="match status" value="1"/>
</dbReference>
<dbReference type="Proteomes" id="UP000000599">
    <property type="component" value="Chromosome F"/>
</dbReference>
<dbReference type="CDD" id="cd10568">
    <property type="entry name" value="SWIB_like"/>
    <property type="match status" value="1"/>
</dbReference>
<feature type="compositionally biased region" description="Pro residues" evidence="1">
    <location>
        <begin position="1"/>
        <end position="10"/>
    </location>
</feature>
<dbReference type="VEuPathDB" id="FungiDB:DEHA2F23980g"/>
<keyword evidence="3" id="KW-1185">Reference proteome</keyword>
<dbReference type="RefSeq" id="XP_002770888.1">
    <property type="nucleotide sequence ID" value="XM_002770842.1"/>
</dbReference>
<dbReference type="Gene3D" id="1.10.245.10">
    <property type="entry name" value="SWIB/MDM2 domain"/>
    <property type="match status" value="1"/>
</dbReference>
<name>B5RUM7_DEBHA</name>
<organism evidence="2 3">
    <name type="scientific">Debaryomyces hansenii (strain ATCC 36239 / CBS 767 / BCRC 21394 / JCM 1990 / NBRC 0083 / IGC 2968)</name>
    <name type="common">Yeast</name>
    <name type="synonym">Torulaspora hansenii</name>
    <dbReference type="NCBI Taxonomy" id="284592"/>
    <lineage>
        <taxon>Eukaryota</taxon>
        <taxon>Fungi</taxon>
        <taxon>Dikarya</taxon>
        <taxon>Ascomycota</taxon>
        <taxon>Saccharomycotina</taxon>
        <taxon>Pichiomycetes</taxon>
        <taxon>Debaryomycetaceae</taxon>
        <taxon>Debaryomyces</taxon>
    </lineage>
</organism>
<evidence type="ECO:0000256" key="1">
    <source>
        <dbReference type="SAM" id="MobiDB-lite"/>
    </source>
</evidence>
<dbReference type="EMBL" id="CR382138">
    <property type="protein sequence ID" value="CAR66405.1"/>
    <property type="molecule type" value="Genomic_DNA"/>
</dbReference>
<evidence type="ECO:0000313" key="3">
    <source>
        <dbReference type="Proteomes" id="UP000000599"/>
    </source>
</evidence>
<dbReference type="GeneID" id="8999055"/>
<protein>
    <submittedName>
        <fullName evidence="2">DEHA2F23980p</fullName>
    </submittedName>
</protein>
<dbReference type="PANTHER" id="PTHR13844">
    <property type="entry name" value="SWI/SNF-RELATED MATRIX-ASSOCIATED ACTIN-DEPENDENT REGULATOR OF CHROMATIN SUBFAMILY D"/>
    <property type="match status" value="1"/>
</dbReference>
<accession>B5RUM7</accession>
<dbReference type="InParanoid" id="B5RUM7"/>
<gene>
    <name evidence="2" type="ordered locus">DEHA2F23980g</name>
</gene>
<dbReference type="HOGENOM" id="CLU_032070_0_0_1"/>
<dbReference type="InterPro" id="IPR036885">
    <property type="entry name" value="SWIB_MDM2_dom_sf"/>
</dbReference>
<dbReference type="eggNOG" id="KOG2570">
    <property type="taxonomic scope" value="Eukaryota"/>
</dbReference>
<reference evidence="2 3" key="1">
    <citation type="journal article" date="2004" name="Nature">
        <title>Genome evolution in yeasts.</title>
        <authorList>
            <consortium name="Genolevures"/>
            <person name="Dujon B."/>
            <person name="Sherman D."/>
            <person name="Fischer G."/>
            <person name="Durrens P."/>
            <person name="Casaregola S."/>
            <person name="Lafontaine I."/>
            <person name="de Montigny J."/>
            <person name="Marck C."/>
            <person name="Neuveglise C."/>
            <person name="Talla E."/>
            <person name="Goffard N."/>
            <person name="Frangeul L."/>
            <person name="Aigle M."/>
            <person name="Anthouard V."/>
            <person name="Babour A."/>
            <person name="Barbe V."/>
            <person name="Barnay S."/>
            <person name="Blanchin S."/>
            <person name="Beckerich J.M."/>
            <person name="Beyne E."/>
            <person name="Bleykasten C."/>
            <person name="Boisrame A."/>
            <person name="Boyer J."/>
            <person name="Cattolico L."/>
            <person name="Confanioleri F."/>
            <person name="de Daruvar A."/>
            <person name="Despons L."/>
            <person name="Fabre E."/>
            <person name="Fairhead C."/>
            <person name="Ferry-Dumazet H."/>
            <person name="Groppi A."/>
            <person name="Hantraye F."/>
            <person name="Hennequin C."/>
            <person name="Jauniaux N."/>
            <person name="Joyet P."/>
            <person name="Kachouri R."/>
            <person name="Kerrest A."/>
            <person name="Koszul R."/>
            <person name="Lemaire M."/>
            <person name="Lesur I."/>
            <person name="Ma L."/>
            <person name="Muller H."/>
            <person name="Nicaud J.M."/>
            <person name="Nikolski M."/>
            <person name="Oztas S."/>
            <person name="Ozier-Kalogeropoulos O."/>
            <person name="Pellenz S."/>
            <person name="Potier S."/>
            <person name="Richard G.F."/>
            <person name="Straub M.L."/>
            <person name="Suleau A."/>
            <person name="Swennene D."/>
            <person name="Tekaia F."/>
            <person name="Wesolowski-Louvel M."/>
            <person name="Westhof E."/>
            <person name="Wirth B."/>
            <person name="Zeniou-Meyer M."/>
            <person name="Zivanovic I."/>
            <person name="Bolotin-Fukuhara M."/>
            <person name="Thierry A."/>
            <person name="Bouchier C."/>
            <person name="Caudron B."/>
            <person name="Scarpelli C."/>
            <person name="Gaillardin C."/>
            <person name="Weissenbach J."/>
            <person name="Wincker P."/>
            <person name="Souciet J.L."/>
        </authorList>
    </citation>
    <scope>NUCLEOTIDE SEQUENCE [LARGE SCALE GENOMIC DNA]</scope>
    <source>
        <strain evidence="3">ATCC 36239 / CBS 767 / BCRC 21394 / JCM 1990 / NBRC 0083 / IGC 2968</strain>
    </source>
</reference>